<dbReference type="NCBIfam" id="TIGR00688">
    <property type="entry name" value="rarD"/>
    <property type="match status" value="1"/>
</dbReference>
<keyword evidence="4" id="KW-1003">Cell membrane</keyword>
<dbReference type="InterPro" id="IPR037185">
    <property type="entry name" value="EmrE-like"/>
</dbReference>
<evidence type="ECO:0000256" key="1">
    <source>
        <dbReference type="ARBA" id="ARBA00004651"/>
    </source>
</evidence>
<name>A0A0A1FGR6_9BURK</name>
<gene>
    <name evidence="10" type="primary">rarD</name>
    <name evidence="10" type="ORF">LT85_4825</name>
</gene>
<organism evidence="10 11">
    <name type="scientific">Collimonas arenae</name>
    <dbReference type="NCBI Taxonomy" id="279058"/>
    <lineage>
        <taxon>Bacteria</taxon>
        <taxon>Pseudomonadati</taxon>
        <taxon>Pseudomonadota</taxon>
        <taxon>Betaproteobacteria</taxon>
        <taxon>Burkholderiales</taxon>
        <taxon>Oxalobacteraceae</taxon>
        <taxon>Collimonas</taxon>
    </lineage>
</organism>
<evidence type="ECO:0000256" key="4">
    <source>
        <dbReference type="ARBA" id="ARBA00022475"/>
    </source>
</evidence>
<feature type="transmembrane region" description="Helical" evidence="8">
    <location>
        <begin position="34"/>
        <end position="52"/>
    </location>
</feature>
<dbReference type="GO" id="GO:0005886">
    <property type="term" value="C:plasma membrane"/>
    <property type="evidence" value="ECO:0007669"/>
    <property type="project" value="UniProtKB-SubCell"/>
</dbReference>
<feature type="transmembrane region" description="Helical" evidence="8">
    <location>
        <begin position="100"/>
        <end position="117"/>
    </location>
</feature>
<feature type="transmembrane region" description="Helical" evidence="8">
    <location>
        <begin position="5"/>
        <end position="22"/>
    </location>
</feature>
<protein>
    <submittedName>
        <fullName evidence="10">Protein rarD</fullName>
    </submittedName>
</protein>
<accession>A0A0A1FGR6</accession>
<feature type="domain" description="EamA" evidence="9">
    <location>
        <begin position="3"/>
        <end position="140"/>
    </location>
</feature>
<dbReference type="SUPFAM" id="SSF103481">
    <property type="entry name" value="Multidrug resistance efflux transporter EmrE"/>
    <property type="match status" value="2"/>
</dbReference>
<keyword evidence="7 8" id="KW-0472">Membrane</keyword>
<dbReference type="EMBL" id="CP009962">
    <property type="protein sequence ID" value="AIY43983.1"/>
    <property type="molecule type" value="Genomic_DNA"/>
</dbReference>
<feature type="transmembrane region" description="Helical" evidence="8">
    <location>
        <begin position="210"/>
        <end position="228"/>
    </location>
</feature>
<sequence>MQAGMLYAIAAYILWGLFPIYFKALEAEIPPVDIVMHRILWSFLFLMIVLTVRKQWGWVKPMLKQPRVIGGFVASALLLTANWTMYIWAVNNNHIVEASLGYFINPMVSVALGCMFLHERPRFLQWLAIAIAAAAVLWLTWQAGHPPWIALTLALTFGGYGLLRKTASLGALPGLALETALVLPLALAFLVYTTVQDHNTFSSASTSTKWLLAAAGPITSIPLLMFAAGARRIPLSLVGVLQYITPSLQLLLGVWLYGEQLDGDRLNGFIVIWCALALYSAEGLWRTFKIRPEASA</sequence>
<comment type="subcellular location">
    <subcellularLocation>
        <location evidence="1">Cell membrane</location>
        <topology evidence="1">Multi-pass membrane protein</topology>
    </subcellularLocation>
</comment>
<evidence type="ECO:0000313" key="11">
    <source>
        <dbReference type="Proteomes" id="UP000030302"/>
    </source>
</evidence>
<evidence type="ECO:0000256" key="5">
    <source>
        <dbReference type="ARBA" id="ARBA00022692"/>
    </source>
</evidence>
<dbReference type="Proteomes" id="UP000030302">
    <property type="component" value="Chromosome"/>
</dbReference>
<dbReference type="RefSeq" id="WP_038494045.1">
    <property type="nucleotide sequence ID" value="NZ_CP009962.1"/>
</dbReference>
<evidence type="ECO:0000256" key="2">
    <source>
        <dbReference type="ARBA" id="ARBA00007362"/>
    </source>
</evidence>
<dbReference type="KEGG" id="care:LT85_4825"/>
<evidence type="ECO:0000259" key="9">
    <source>
        <dbReference type="Pfam" id="PF00892"/>
    </source>
</evidence>
<keyword evidence="6 8" id="KW-1133">Transmembrane helix</keyword>
<proteinExistence type="inferred from homology"/>
<evidence type="ECO:0000256" key="3">
    <source>
        <dbReference type="ARBA" id="ARBA00022448"/>
    </source>
</evidence>
<dbReference type="AlphaFoldDB" id="A0A0A1FGR6"/>
<feature type="transmembrane region" description="Helical" evidence="8">
    <location>
        <begin position="68"/>
        <end position="88"/>
    </location>
</feature>
<dbReference type="InterPro" id="IPR000620">
    <property type="entry name" value="EamA_dom"/>
</dbReference>
<dbReference type="PANTHER" id="PTHR22911:SF137">
    <property type="entry name" value="SOLUTE CARRIER FAMILY 35 MEMBER G2-RELATED"/>
    <property type="match status" value="1"/>
</dbReference>
<keyword evidence="5 8" id="KW-0812">Transmembrane</keyword>
<keyword evidence="3" id="KW-0813">Transport</keyword>
<dbReference type="Pfam" id="PF00892">
    <property type="entry name" value="EamA"/>
    <property type="match status" value="1"/>
</dbReference>
<feature type="transmembrane region" description="Helical" evidence="8">
    <location>
        <begin position="124"/>
        <end position="141"/>
    </location>
</feature>
<feature type="transmembrane region" description="Helical" evidence="8">
    <location>
        <begin position="235"/>
        <end position="257"/>
    </location>
</feature>
<dbReference type="InterPro" id="IPR004626">
    <property type="entry name" value="RarD"/>
</dbReference>
<reference evidence="11" key="1">
    <citation type="journal article" date="2014" name="Soil Biol. Biochem.">
        <title>Structure and function of bacterial communities in ageing soils: Insights from the Mendocino ecological staircase.</title>
        <authorList>
            <person name="Uroz S."/>
            <person name="Tech J.J."/>
            <person name="Sawaya N.A."/>
            <person name="Frey-Klett P."/>
            <person name="Leveau J.H.J."/>
        </authorList>
    </citation>
    <scope>NUCLEOTIDE SEQUENCE [LARGE SCALE GENOMIC DNA]</scope>
    <source>
        <strain evidence="11">Cal35</strain>
    </source>
</reference>
<feature type="transmembrane region" description="Helical" evidence="8">
    <location>
        <begin position="147"/>
        <end position="163"/>
    </location>
</feature>
<evidence type="ECO:0000256" key="8">
    <source>
        <dbReference type="SAM" id="Phobius"/>
    </source>
</evidence>
<evidence type="ECO:0000313" key="10">
    <source>
        <dbReference type="EMBL" id="AIY43983.1"/>
    </source>
</evidence>
<evidence type="ECO:0000256" key="7">
    <source>
        <dbReference type="ARBA" id="ARBA00023136"/>
    </source>
</evidence>
<keyword evidence="11" id="KW-1185">Reference proteome</keyword>
<dbReference type="OrthoDB" id="369870at2"/>
<dbReference type="PANTHER" id="PTHR22911">
    <property type="entry name" value="ACYL-MALONYL CONDENSING ENZYME-RELATED"/>
    <property type="match status" value="1"/>
</dbReference>
<comment type="similarity">
    <text evidence="2">Belongs to the EamA transporter family.</text>
</comment>
<dbReference type="STRING" id="279058.LT85_4825"/>
<feature type="transmembrane region" description="Helical" evidence="8">
    <location>
        <begin position="269"/>
        <end position="288"/>
    </location>
</feature>
<evidence type="ECO:0000256" key="6">
    <source>
        <dbReference type="ARBA" id="ARBA00022989"/>
    </source>
</evidence>
<feature type="transmembrane region" description="Helical" evidence="8">
    <location>
        <begin position="175"/>
        <end position="195"/>
    </location>
</feature>
<dbReference type="HOGENOM" id="CLU_054508_1_0_4"/>